<dbReference type="PANTHER" id="PTHR34294:SF1">
    <property type="entry name" value="TRANSCRIPTIONAL REGULATOR LSRR"/>
    <property type="match status" value="1"/>
</dbReference>
<dbReference type="InterPro" id="IPR036388">
    <property type="entry name" value="WH-like_DNA-bd_sf"/>
</dbReference>
<gene>
    <name evidence="6" type="primary">lsrR</name>
    <name evidence="6" type="ORF">jaqu_32430</name>
</gene>
<dbReference type="EMBL" id="JYFE01000060">
    <property type="protein sequence ID" value="KIT14918.1"/>
    <property type="molecule type" value="Genomic_DNA"/>
</dbReference>
<dbReference type="InterPro" id="IPR037171">
    <property type="entry name" value="NagB/RpiA_transferase-like"/>
</dbReference>
<dbReference type="GO" id="GO:0030246">
    <property type="term" value="F:carbohydrate binding"/>
    <property type="evidence" value="ECO:0007669"/>
    <property type="project" value="InterPro"/>
</dbReference>
<sequence length="312" mass="32746">MAGEETRVRVAWLYHVGGLSQDEVGKRLGLSRFKVLRLLSEAREAGLVRVTLDHENATTLALAEELRERFGLSDALVAPDPGSDPAAVRRAVGTVAARWLDDAIVGEAGVLGVGWGRTLAAMADAWPGGRNPDLRVVSLMGAMVRTGDDGPIDVCARIAASAGGQALFLPAPFLADTPEDAARIQSQRLVREALDVARTASRMVISVGEGGPGSLLSMSGVLDDGDLARLAAAGAVADTTGKFFREDGTLAPVDLNERAPSIGLDDLRRSEVTMLAAGTAKRRATRAVLRAGFVDRLIADETLATALMEDDA</sequence>
<evidence type="ECO:0000256" key="4">
    <source>
        <dbReference type="ARBA" id="ARBA00023163"/>
    </source>
</evidence>
<reference evidence="6 7" key="1">
    <citation type="submission" date="2015-02" db="EMBL/GenBank/DDBJ databases">
        <title>Genome Sequence of Jannaschia aquimarina DSM28248, a member of the Roseobacter clade.</title>
        <authorList>
            <person name="Voget S."/>
            <person name="Daniel R."/>
        </authorList>
    </citation>
    <scope>NUCLEOTIDE SEQUENCE [LARGE SCALE GENOMIC DNA]</scope>
    <source>
        <strain evidence="6 7">GSW-M26</strain>
    </source>
</reference>
<protein>
    <submittedName>
        <fullName evidence="6">LsrR protein</fullName>
    </submittedName>
</protein>
<keyword evidence="3" id="KW-0238">DNA-binding</keyword>
<dbReference type="GO" id="GO:0003677">
    <property type="term" value="F:DNA binding"/>
    <property type="evidence" value="ECO:0007669"/>
    <property type="project" value="UniProtKB-KW"/>
</dbReference>
<dbReference type="Proteomes" id="UP000032232">
    <property type="component" value="Unassembled WGS sequence"/>
</dbReference>
<comment type="caution">
    <text evidence="6">The sequence shown here is derived from an EMBL/GenBank/DDBJ whole genome shotgun (WGS) entry which is preliminary data.</text>
</comment>
<evidence type="ECO:0000313" key="7">
    <source>
        <dbReference type="Proteomes" id="UP000032232"/>
    </source>
</evidence>
<keyword evidence="2" id="KW-0805">Transcription regulation</keyword>
<evidence type="ECO:0000256" key="3">
    <source>
        <dbReference type="ARBA" id="ARBA00023125"/>
    </source>
</evidence>
<dbReference type="RefSeq" id="WP_043920014.1">
    <property type="nucleotide sequence ID" value="NZ_FZPF01000001.1"/>
</dbReference>
<dbReference type="InterPro" id="IPR051054">
    <property type="entry name" value="SorC_transcr_regulators"/>
</dbReference>
<evidence type="ECO:0000259" key="5">
    <source>
        <dbReference type="Pfam" id="PF04198"/>
    </source>
</evidence>
<comment type="similarity">
    <text evidence="1">Belongs to the SorC transcriptional regulatory family.</text>
</comment>
<feature type="domain" description="Sugar-binding" evidence="5">
    <location>
        <begin position="57"/>
        <end position="308"/>
    </location>
</feature>
<evidence type="ECO:0000313" key="6">
    <source>
        <dbReference type="EMBL" id="KIT14918.1"/>
    </source>
</evidence>
<dbReference type="STRING" id="935700.jaqu_32430"/>
<evidence type="ECO:0000256" key="1">
    <source>
        <dbReference type="ARBA" id="ARBA00010466"/>
    </source>
</evidence>
<dbReference type="PATRIC" id="fig|935700.4.peg.3350"/>
<dbReference type="Pfam" id="PF04198">
    <property type="entry name" value="Sugar-bind"/>
    <property type="match status" value="1"/>
</dbReference>
<dbReference type="OrthoDB" id="9808171at2"/>
<keyword evidence="7" id="KW-1185">Reference proteome</keyword>
<dbReference type="Gene3D" id="3.40.50.1360">
    <property type="match status" value="1"/>
</dbReference>
<dbReference type="PANTHER" id="PTHR34294">
    <property type="entry name" value="TRANSCRIPTIONAL REGULATOR-RELATED"/>
    <property type="match status" value="1"/>
</dbReference>
<dbReference type="Gene3D" id="1.10.10.10">
    <property type="entry name" value="Winged helix-like DNA-binding domain superfamily/Winged helix DNA-binding domain"/>
    <property type="match status" value="1"/>
</dbReference>
<accession>A0A0D1D4C8</accession>
<evidence type="ECO:0000256" key="2">
    <source>
        <dbReference type="ARBA" id="ARBA00023015"/>
    </source>
</evidence>
<organism evidence="6 7">
    <name type="scientific">Jannaschia aquimarina</name>
    <dbReference type="NCBI Taxonomy" id="935700"/>
    <lineage>
        <taxon>Bacteria</taxon>
        <taxon>Pseudomonadati</taxon>
        <taxon>Pseudomonadota</taxon>
        <taxon>Alphaproteobacteria</taxon>
        <taxon>Rhodobacterales</taxon>
        <taxon>Roseobacteraceae</taxon>
        <taxon>Jannaschia</taxon>
    </lineage>
</organism>
<dbReference type="SUPFAM" id="SSF100950">
    <property type="entry name" value="NagB/RpiA/CoA transferase-like"/>
    <property type="match status" value="1"/>
</dbReference>
<dbReference type="InterPro" id="IPR007324">
    <property type="entry name" value="Sugar-bd_dom_put"/>
</dbReference>
<keyword evidence="4" id="KW-0804">Transcription</keyword>
<dbReference type="AlphaFoldDB" id="A0A0D1D4C8"/>
<proteinExistence type="inferred from homology"/>
<name>A0A0D1D4C8_9RHOB</name>